<proteinExistence type="predicted"/>
<reference evidence="3" key="1">
    <citation type="submission" date="2020-04" db="EMBL/GenBank/DDBJ databases">
        <authorList>
            <person name="Zhang T."/>
        </authorList>
    </citation>
    <scope>NUCLEOTIDE SEQUENCE</scope>
    <source>
        <strain evidence="3">HKST-UBA14</strain>
    </source>
</reference>
<feature type="compositionally biased region" description="Polar residues" evidence="1">
    <location>
        <begin position="9"/>
        <end position="20"/>
    </location>
</feature>
<dbReference type="EMBL" id="JAGQLK010000113">
    <property type="protein sequence ID" value="MCA9383689.1"/>
    <property type="molecule type" value="Genomic_DNA"/>
</dbReference>
<dbReference type="AlphaFoldDB" id="A0A955L616"/>
<name>A0A955L616_9BACT</name>
<feature type="region of interest" description="Disordered" evidence="1">
    <location>
        <begin position="1"/>
        <end position="24"/>
    </location>
</feature>
<organism evidence="3 4">
    <name type="scientific">Candidatus Dojkabacteria bacterium</name>
    <dbReference type="NCBI Taxonomy" id="2099670"/>
    <lineage>
        <taxon>Bacteria</taxon>
        <taxon>Candidatus Dojkabacteria</taxon>
    </lineage>
</organism>
<reference evidence="3" key="2">
    <citation type="journal article" date="2021" name="Microbiome">
        <title>Successional dynamics and alternative stable states in a saline activated sludge microbial community over 9 years.</title>
        <authorList>
            <person name="Wang Y."/>
            <person name="Ye J."/>
            <person name="Ju F."/>
            <person name="Liu L."/>
            <person name="Boyd J.A."/>
            <person name="Deng Y."/>
            <person name="Parks D.H."/>
            <person name="Jiang X."/>
            <person name="Yin X."/>
            <person name="Woodcroft B.J."/>
            <person name="Tyson G.W."/>
            <person name="Hugenholtz P."/>
            <person name="Polz M.F."/>
            <person name="Zhang T."/>
        </authorList>
    </citation>
    <scope>NUCLEOTIDE SEQUENCE</scope>
    <source>
        <strain evidence="3">HKST-UBA14</strain>
    </source>
</reference>
<evidence type="ECO:0000256" key="1">
    <source>
        <dbReference type="SAM" id="MobiDB-lite"/>
    </source>
</evidence>
<accession>A0A955L616</accession>
<evidence type="ECO:0000256" key="2">
    <source>
        <dbReference type="SAM" id="Phobius"/>
    </source>
</evidence>
<gene>
    <name evidence="3" type="ORF">KC909_04940</name>
</gene>
<keyword evidence="2" id="KW-0472">Membrane</keyword>
<keyword evidence="2" id="KW-0812">Transmembrane</keyword>
<feature type="transmembrane region" description="Helical" evidence="2">
    <location>
        <begin position="43"/>
        <end position="63"/>
    </location>
</feature>
<evidence type="ECO:0000313" key="4">
    <source>
        <dbReference type="Proteomes" id="UP000783287"/>
    </source>
</evidence>
<sequence>MPKLEKSKITQAKTSATESLKNAEKEEQEKKVKVDEVSDFIKFYALPIFSAMIFLGVVFFTIIPSIRYIFDSIDEIDALKNEDQTLNSRIERLIALQQENADQVQLINRINSIVPTGKSEVVAFRERIATTGLQQSLLLEESKSGETILEPESVTVETAEGFNLIEIPSEFNMRGEFINFRNFLNSLYIGDDFFIVEEMSLNASSAEGEENIWFGTFNLTKYQFFADENFDLETTFAGVDEFEEPDPTAINFLETKFIDN</sequence>
<evidence type="ECO:0000313" key="3">
    <source>
        <dbReference type="EMBL" id="MCA9383689.1"/>
    </source>
</evidence>
<keyword evidence="2" id="KW-1133">Transmembrane helix</keyword>
<dbReference type="Proteomes" id="UP000783287">
    <property type="component" value="Unassembled WGS sequence"/>
</dbReference>
<comment type="caution">
    <text evidence="3">The sequence shown here is derived from an EMBL/GenBank/DDBJ whole genome shotgun (WGS) entry which is preliminary data.</text>
</comment>
<protein>
    <submittedName>
        <fullName evidence="3">Uncharacterized protein</fullName>
    </submittedName>
</protein>